<dbReference type="GO" id="GO:0016887">
    <property type="term" value="F:ATP hydrolysis activity"/>
    <property type="evidence" value="ECO:0007669"/>
    <property type="project" value="TreeGrafter"/>
</dbReference>
<accession>A0AAU7B1V9</accession>
<keyword evidence="5" id="KW-0378">Hydrolase</keyword>
<dbReference type="SUPFAM" id="SSF52540">
    <property type="entry name" value="P-loop containing nucleoside triphosphate hydrolases"/>
    <property type="match status" value="1"/>
</dbReference>
<feature type="domain" description="Helicase C-terminal" evidence="4">
    <location>
        <begin position="233"/>
        <end position="384"/>
    </location>
</feature>
<keyword evidence="1" id="KW-0547">Nucleotide-binding</keyword>
<name>A0AAU7B1V9_9ACTN</name>
<dbReference type="AlphaFoldDB" id="A0AAU7B1V9"/>
<evidence type="ECO:0000256" key="2">
    <source>
        <dbReference type="ARBA" id="ARBA00022840"/>
    </source>
</evidence>
<dbReference type="PROSITE" id="PS51192">
    <property type="entry name" value="HELICASE_ATP_BIND_1"/>
    <property type="match status" value="1"/>
</dbReference>
<dbReference type="InterPro" id="IPR027417">
    <property type="entry name" value="P-loop_NTPase"/>
</dbReference>
<dbReference type="PANTHER" id="PTHR47962">
    <property type="entry name" value="ATP-DEPENDENT HELICASE LHR-RELATED-RELATED"/>
    <property type="match status" value="1"/>
</dbReference>
<dbReference type="InterPro" id="IPR001650">
    <property type="entry name" value="Helicase_C-like"/>
</dbReference>
<gene>
    <name evidence="5" type="ORF">DSM112329_04752</name>
</gene>
<dbReference type="PROSITE" id="PS51194">
    <property type="entry name" value="HELICASE_CTER"/>
    <property type="match status" value="1"/>
</dbReference>
<dbReference type="Gene3D" id="3.40.50.300">
    <property type="entry name" value="P-loop containing nucleotide triphosphate hydrolases"/>
    <property type="match status" value="2"/>
</dbReference>
<dbReference type="RefSeq" id="WP_354699048.1">
    <property type="nucleotide sequence ID" value="NZ_CP114014.1"/>
</dbReference>
<evidence type="ECO:0000259" key="3">
    <source>
        <dbReference type="PROSITE" id="PS51192"/>
    </source>
</evidence>
<evidence type="ECO:0000313" key="5">
    <source>
        <dbReference type="EMBL" id="XAY07860.1"/>
    </source>
</evidence>
<proteinExistence type="predicted"/>
<organism evidence="5">
    <name type="scientific">Paraconexibacter sp. AEG42_29</name>
    <dbReference type="NCBI Taxonomy" id="2997339"/>
    <lineage>
        <taxon>Bacteria</taxon>
        <taxon>Bacillati</taxon>
        <taxon>Actinomycetota</taxon>
        <taxon>Thermoleophilia</taxon>
        <taxon>Solirubrobacterales</taxon>
        <taxon>Paraconexibacteraceae</taxon>
        <taxon>Paraconexibacter</taxon>
    </lineage>
</organism>
<dbReference type="GO" id="GO:0003677">
    <property type="term" value="F:DNA binding"/>
    <property type="evidence" value="ECO:0007669"/>
    <property type="project" value="TreeGrafter"/>
</dbReference>
<keyword evidence="2" id="KW-0067">ATP-binding</keyword>
<dbReference type="InterPro" id="IPR052511">
    <property type="entry name" value="ATP-dep_Helicase"/>
</dbReference>
<sequence>MSTPFEALHPAVQHHVVNSLGWRSLRPLQEQSILPILEGRDVLLGAPTAGGKTEAAILPLLSRMVSEEWAGLSVLYVCPLRALLNNLHPRISGYAELVGRTAGLWHGDVGDGPRKRMLRDPPDMLLTTPESLEAMFLSRRVDAAQLLGGVRAVVVDEIHAFAGDDRGWHMLAVLDRIDALSPGRAQRLGLTATVGNPDHLLGWLSRRPVDDRETVMVHDGAVAPELTVDWVASVDNAARVIAGLHHGEKRLVFCDSRARVEELATALRRLEVTTFVSHSSLSRDERRQAEQAFAEASNCVIVSTSTLELGIDVGDLDRVIQIDSPARVSSVLQRMGRTGRRAGTKRNCLFLCTNELALLQSIAVCELIHQGWVEPVVGPPRPLHLVVQQLLARVLADGRVGDTAWPGELTDVARLAELTPAEVLEVRTELERIDVLLRDGGFVQIGQVGEERYGRRHFMDVTSLFLTEPLLKVRWGTRELGQVDPSVLTTRDGRKATILLGGRAWDVEDVDWRRGIGWVKPSEEAGRSRWSGSGVALSAVVCRAIRAVLATSVEPEGAVLTARARAQLAALRGDFDGVRDGRTMLVRDGGRNRETWWTFAGGNANAALAAGLAAANIGVMGSDDLSISMRGPVGYERLRQLLVDLRAAPPRAAPDERRIEALKFGESLPVDLALSVLAARMADEAAVVSALDEPLLSVTEV</sequence>
<dbReference type="PANTHER" id="PTHR47962:SF5">
    <property type="entry name" value="ATP-DEPENDENT HELICASE LHR-RELATED"/>
    <property type="match status" value="1"/>
</dbReference>
<protein>
    <submittedName>
        <fullName evidence="5">DNA helicase</fullName>
    </submittedName>
</protein>
<dbReference type="GO" id="GO:0005524">
    <property type="term" value="F:ATP binding"/>
    <property type="evidence" value="ECO:0007669"/>
    <property type="project" value="UniProtKB-KW"/>
</dbReference>
<dbReference type="EMBL" id="CP114014">
    <property type="protein sequence ID" value="XAY07860.1"/>
    <property type="molecule type" value="Genomic_DNA"/>
</dbReference>
<dbReference type="KEGG" id="parq:DSM112329_04752"/>
<keyword evidence="5" id="KW-0347">Helicase</keyword>
<evidence type="ECO:0000259" key="4">
    <source>
        <dbReference type="PROSITE" id="PS51194"/>
    </source>
</evidence>
<dbReference type="GO" id="GO:0004386">
    <property type="term" value="F:helicase activity"/>
    <property type="evidence" value="ECO:0007669"/>
    <property type="project" value="UniProtKB-KW"/>
</dbReference>
<feature type="domain" description="Helicase ATP-binding" evidence="3">
    <location>
        <begin position="33"/>
        <end position="212"/>
    </location>
</feature>
<reference evidence="5" key="1">
    <citation type="submission" date="2022-12" db="EMBL/GenBank/DDBJ databases">
        <title>Paraconexibacter alkalitolerans sp. nov. and Baekduia alba sp. nov., isolated from soil and emended description of the genera Paraconexibacter (Chun et al., 2020) and Baekduia (An et al., 2020).</title>
        <authorList>
            <person name="Vieira S."/>
            <person name="Huber K.J."/>
            <person name="Geppert A."/>
            <person name="Wolf J."/>
            <person name="Neumann-Schaal M."/>
            <person name="Muesken M."/>
            <person name="Overmann J."/>
        </authorList>
    </citation>
    <scope>NUCLEOTIDE SEQUENCE</scope>
    <source>
        <strain evidence="5">AEG42_29</strain>
    </source>
</reference>
<dbReference type="Pfam" id="PF00270">
    <property type="entry name" value="DEAD"/>
    <property type="match status" value="1"/>
</dbReference>
<dbReference type="SMART" id="SM00490">
    <property type="entry name" value="HELICc"/>
    <property type="match status" value="1"/>
</dbReference>
<dbReference type="InterPro" id="IPR014001">
    <property type="entry name" value="Helicase_ATP-bd"/>
</dbReference>
<dbReference type="SMART" id="SM00487">
    <property type="entry name" value="DEXDc"/>
    <property type="match status" value="1"/>
</dbReference>
<evidence type="ECO:0000256" key="1">
    <source>
        <dbReference type="ARBA" id="ARBA00022741"/>
    </source>
</evidence>
<dbReference type="InterPro" id="IPR011545">
    <property type="entry name" value="DEAD/DEAH_box_helicase_dom"/>
</dbReference>
<dbReference type="Pfam" id="PF00271">
    <property type="entry name" value="Helicase_C"/>
    <property type="match status" value="1"/>
</dbReference>